<dbReference type="AlphaFoldDB" id="A0A370BGS2"/>
<protein>
    <submittedName>
        <fullName evidence="3">Uncharacterized protein</fullName>
    </submittedName>
</protein>
<evidence type="ECO:0000256" key="1">
    <source>
        <dbReference type="SAM" id="Coils"/>
    </source>
</evidence>
<evidence type="ECO:0000313" key="4">
    <source>
        <dbReference type="Proteomes" id="UP000253845"/>
    </source>
</evidence>
<sequence>MASLSRDLAGPSFPDSDLHQSELRTESLKTLQQYTMSPPSGNLIDYDWDQLQEEYIASMEKHENAEKELRNRVTKLLEIFMAWSETTIMRDEIRALKRFKTQMKHVQTSEDDLELKRKHYVDVVKAFESALALLNDRLKP</sequence>
<dbReference type="VEuPathDB" id="FungiDB:M747DRAFT_299929"/>
<reference evidence="3 4" key="1">
    <citation type="submission" date="2018-07" db="EMBL/GenBank/DDBJ databases">
        <title>Section-level genome sequencing of Aspergillus section Nigri to investigate inter- and intra-species variation.</title>
        <authorList>
            <consortium name="DOE Joint Genome Institute"/>
            <person name="Vesth T.C."/>
            <person name="Nybo J.L."/>
            <person name="Theobald S."/>
            <person name="Frisvad J.C."/>
            <person name="Larsen T.O."/>
            <person name="Nielsen K.F."/>
            <person name="Hoof J.B."/>
            <person name="Brandl J."/>
            <person name="Salamov A."/>
            <person name="Riley R."/>
            <person name="Gladden J.M."/>
            <person name="Phatale P."/>
            <person name="Nielsen M.T."/>
            <person name="Lyhne E.K."/>
            <person name="Kogle M.E."/>
            <person name="Strasser K."/>
            <person name="McDonnell E."/>
            <person name="Barry K."/>
            <person name="Clum A."/>
            <person name="Chen C."/>
            <person name="Nolan M."/>
            <person name="Sandor L."/>
            <person name="Kuo A."/>
            <person name="Lipzen A."/>
            <person name="Hainaut M."/>
            <person name="Drula E."/>
            <person name="Tsang A."/>
            <person name="Magnuson J.K."/>
            <person name="Henrissat B."/>
            <person name="Wiebenga A."/>
            <person name="Simmons B.A."/>
            <person name="Makela M.R."/>
            <person name="De vries R.P."/>
            <person name="Grigoriev I.V."/>
            <person name="Mortensen U.H."/>
            <person name="Baker S.E."/>
            <person name="Andersen M.R."/>
        </authorList>
    </citation>
    <scope>NUCLEOTIDE SEQUENCE [LARGE SCALE GENOMIC DNA]</scope>
    <source>
        <strain evidence="3 4">ATCC 13496</strain>
    </source>
</reference>
<evidence type="ECO:0000313" key="3">
    <source>
        <dbReference type="EMBL" id="RDH14763.1"/>
    </source>
</evidence>
<name>A0A370BGS2_ASPNG</name>
<keyword evidence="1" id="KW-0175">Coiled coil</keyword>
<accession>A0A370BGS2</accession>
<feature type="coiled-coil region" evidence="1">
    <location>
        <begin position="48"/>
        <end position="79"/>
    </location>
</feature>
<organism evidence="3 4">
    <name type="scientific">Aspergillus niger ATCC 13496</name>
    <dbReference type="NCBI Taxonomy" id="1353008"/>
    <lineage>
        <taxon>Eukaryota</taxon>
        <taxon>Fungi</taxon>
        <taxon>Dikarya</taxon>
        <taxon>Ascomycota</taxon>
        <taxon>Pezizomycotina</taxon>
        <taxon>Eurotiomycetes</taxon>
        <taxon>Eurotiomycetidae</taxon>
        <taxon>Eurotiales</taxon>
        <taxon>Aspergillaceae</taxon>
        <taxon>Aspergillus</taxon>
        <taxon>Aspergillus subgen. Circumdati</taxon>
    </lineage>
</organism>
<proteinExistence type="predicted"/>
<evidence type="ECO:0000256" key="2">
    <source>
        <dbReference type="SAM" id="MobiDB-lite"/>
    </source>
</evidence>
<feature type="region of interest" description="Disordered" evidence="2">
    <location>
        <begin position="1"/>
        <end position="20"/>
    </location>
</feature>
<dbReference type="EMBL" id="KZ851959">
    <property type="protein sequence ID" value="RDH14763.1"/>
    <property type="molecule type" value="Genomic_DNA"/>
</dbReference>
<dbReference type="Proteomes" id="UP000253845">
    <property type="component" value="Unassembled WGS sequence"/>
</dbReference>
<gene>
    <name evidence="3" type="ORF">M747DRAFT_299929</name>
</gene>